<dbReference type="InterPro" id="IPR032710">
    <property type="entry name" value="NTF2-like_dom_sf"/>
</dbReference>
<reference evidence="8 9" key="1">
    <citation type="submission" date="2017-09" db="EMBL/GenBank/DDBJ databases">
        <authorList>
            <person name="Lee N."/>
            <person name="Cho B.-K."/>
        </authorList>
    </citation>
    <scope>NUCLEOTIDE SEQUENCE [LARGE SCALE GENOMIC DNA]</scope>
    <source>
        <strain evidence="8 9">ATCC 27476</strain>
    </source>
</reference>
<dbReference type="GO" id="GO:0016987">
    <property type="term" value="F:sigma factor activity"/>
    <property type="evidence" value="ECO:0007669"/>
    <property type="project" value="UniProtKB-KW"/>
</dbReference>
<dbReference type="Gene3D" id="3.10.450.50">
    <property type="match status" value="1"/>
</dbReference>
<evidence type="ECO:0000259" key="7">
    <source>
        <dbReference type="Pfam" id="PF08281"/>
    </source>
</evidence>
<dbReference type="KEGG" id="svn:CP980_16345"/>
<evidence type="ECO:0000256" key="4">
    <source>
        <dbReference type="ARBA" id="ARBA00023082"/>
    </source>
</evidence>
<dbReference type="PANTHER" id="PTHR30173">
    <property type="entry name" value="SIGMA 19 FACTOR"/>
    <property type="match status" value="1"/>
</dbReference>
<feature type="domain" description="RNA polymerase sigma-70 region 2" evidence="6">
    <location>
        <begin position="11"/>
        <end position="74"/>
    </location>
</feature>
<protein>
    <submittedName>
        <fullName evidence="8">Sigma-70 family RNA polymerase sigma factor</fullName>
    </submittedName>
</protein>
<dbReference type="SUPFAM" id="SSF88659">
    <property type="entry name" value="Sigma3 and sigma4 domains of RNA polymerase sigma factors"/>
    <property type="match status" value="1"/>
</dbReference>
<dbReference type="GO" id="GO:0006352">
    <property type="term" value="P:DNA-templated transcription initiation"/>
    <property type="evidence" value="ECO:0007669"/>
    <property type="project" value="InterPro"/>
</dbReference>
<proteinExistence type="inferred from homology"/>
<keyword evidence="4" id="KW-0731">Sigma factor</keyword>
<evidence type="ECO:0000256" key="1">
    <source>
        <dbReference type="ARBA" id="ARBA00010641"/>
    </source>
</evidence>
<comment type="similarity">
    <text evidence="1">Belongs to the sigma-70 factor family. ECF subfamily.</text>
</comment>
<dbReference type="PANTHER" id="PTHR30173:SF43">
    <property type="entry name" value="ECF RNA POLYMERASE SIGMA FACTOR SIGI-RELATED"/>
    <property type="match status" value="1"/>
</dbReference>
<dbReference type="SUPFAM" id="SSF54427">
    <property type="entry name" value="NTF2-like"/>
    <property type="match status" value="1"/>
</dbReference>
<dbReference type="InterPro" id="IPR007627">
    <property type="entry name" value="RNA_pol_sigma70_r2"/>
</dbReference>
<evidence type="ECO:0000256" key="5">
    <source>
        <dbReference type="ARBA" id="ARBA00023163"/>
    </source>
</evidence>
<organism evidence="8 9">
    <name type="scientific">Streptomyces vinaceus</name>
    <dbReference type="NCBI Taxonomy" id="1960"/>
    <lineage>
        <taxon>Bacteria</taxon>
        <taxon>Bacillati</taxon>
        <taxon>Actinomycetota</taxon>
        <taxon>Actinomycetes</taxon>
        <taxon>Kitasatosporales</taxon>
        <taxon>Streptomycetaceae</taxon>
        <taxon>Streptomyces</taxon>
    </lineage>
</organism>
<dbReference type="InterPro" id="IPR014284">
    <property type="entry name" value="RNA_pol_sigma-70_dom"/>
</dbReference>
<keyword evidence="5" id="KW-0804">Transcription</keyword>
<sequence>MSEQETLARRFEEHHPHLRAVAYRMLGSLSESEDAVQEAWLRLSRSDVSAVENLGGWLTTVVGRVCLDMLRSRTSRREDPLYDQDGFVRLPDPVVTGLSGVDPEREMLVADSVGIALLVVLETLSPAERLAFVLHDLFAVPFDEIAPVLGRTAASTRQLASRARRRVEGAAPTPDLDLARTREVVDAFLTAARGGDLDALVDLLDPDVVARSDGGALRPSSVRRGATDVASNAITFARFAAAAVPVLVNGIPGALALAEGKPLSLMAFTVRSGKIVALDILTDPERLSRIDLGTTLDTRPQDLA</sequence>
<dbReference type="InterPro" id="IPR036388">
    <property type="entry name" value="WH-like_DNA-bd_sf"/>
</dbReference>
<dbReference type="Gene3D" id="1.10.10.10">
    <property type="entry name" value="Winged helix-like DNA-binding domain superfamily/Winged helix DNA-binding domain"/>
    <property type="match status" value="1"/>
</dbReference>
<accession>A0A5J6J8I5</accession>
<dbReference type="EMBL" id="CP023692">
    <property type="protein sequence ID" value="QEV46463.1"/>
    <property type="molecule type" value="Genomic_DNA"/>
</dbReference>
<dbReference type="InterPro" id="IPR013249">
    <property type="entry name" value="RNA_pol_sigma70_r4_t2"/>
</dbReference>
<comment type="subunit">
    <text evidence="2">Interacts transiently with the RNA polymerase catalytic core formed by RpoA, RpoB, RpoC and RpoZ (2 alpha, 1 beta, 1 beta' and 1 omega subunit) to form the RNA polymerase holoenzyme that can initiate transcription.</text>
</comment>
<feature type="domain" description="RNA polymerase sigma factor 70 region 4 type 2" evidence="7">
    <location>
        <begin position="116"/>
        <end position="166"/>
    </location>
</feature>
<dbReference type="InterPro" id="IPR052704">
    <property type="entry name" value="ECF_Sigma-70_Domain"/>
</dbReference>
<dbReference type="InterPro" id="IPR013324">
    <property type="entry name" value="RNA_pol_sigma_r3/r4-like"/>
</dbReference>
<dbReference type="SUPFAM" id="SSF88946">
    <property type="entry name" value="Sigma2 domain of RNA polymerase sigma factors"/>
    <property type="match status" value="1"/>
</dbReference>
<gene>
    <name evidence="8" type="ORF">CP980_16345</name>
</gene>
<evidence type="ECO:0000313" key="8">
    <source>
        <dbReference type="EMBL" id="QEV46463.1"/>
    </source>
</evidence>
<dbReference type="Pfam" id="PF08281">
    <property type="entry name" value="Sigma70_r4_2"/>
    <property type="match status" value="1"/>
</dbReference>
<dbReference type="Gene3D" id="1.10.1740.10">
    <property type="match status" value="1"/>
</dbReference>
<dbReference type="NCBIfam" id="TIGR02937">
    <property type="entry name" value="sigma70-ECF"/>
    <property type="match status" value="1"/>
</dbReference>
<dbReference type="AlphaFoldDB" id="A0A5J6J8I5"/>
<name>A0A5J6J8I5_STRVI</name>
<evidence type="ECO:0000313" key="9">
    <source>
        <dbReference type="Proteomes" id="UP000325563"/>
    </source>
</evidence>
<dbReference type="InterPro" id="IPR013325">
    <property type="entry name" value="RNA_pol_sigma_r2"/>
</dbReference>
<keyword evidence="3" id="KW-0805">Transcription regulation</keyword>
<evidence type="ECO:0000256" key="2">
    <source>
        <dbReference type="ARBA" id="ARBA00011344"/>
    </source>
</evidence>
<dbReference type="GO" id="GO:0003677">
    <property type="term" value="F:DNA binding"/>
    <property type="evidence" value="ECO:0007669"/>
    <property type="project" value="InterPro"/>
</dbReference>
<evidence type="ECO:0000259" key="6">
    <source>
        <dbReference type="Pfam" id="PF04542"/>
    </source>
</evidence>
<evidence type="ECO:0000256" key="3">
    <source>
        <dbReference type="ARBA" id="ARBA00023015"/>
    </source>
</evidence>
<dbReference type="Pfam" id="PF04542">
    <property type="entry name" value="Sigma70_r2"/>
    <property type="match status" value="1"/>
</dbReference>
<dbReference type="Proteomes" id="UP000325563">
    <property type="component" value="Chromosome"/>
</dbReference>
<keyword evidence="9" id="KW-1185">Reference proteome</keyword>